<accession>A0A518ETJ1</accession>
<dbReference type="RefSeq" id="WP_145198425.1">
    <property type="nucleotide sequence ID" value="NZ_CP036434.1"/>
</dbReference>
<name>A0A518ETJ1_9BACT</name>
<evidence type="ECO:0000313" key="2">
    <source>
        <dbReference type="EMBL" id="QDV07414.1"/>
    </source>
</evidence>
<keyword evidence="3" id="KW-1185">Reference proteome</keyword>
<dbReference type="Proteomes" id="UP000320390">
    <property type="component" value="Chromosome"/>
</dbReference>
<gene>
    <name evidence="2" type="ORF">Poly30_29380</name>
</gene>
<dbReference type="AlphaFoldDB" id="A0A518ETJ1"/>
<reference evidence="2 3" key="1">
    <citation type="submission" date="2019-02" db="EMBL/GenBank/DDBJ databases">
        <title>Deep-cultivation of Planctomycetes and their phenomic and genomic characterization uncovers novel biology.</title>
        <authorList>
            <person name="Wiegand S."/>
            <person name="Jogler M."/>
            <person name="Boedeker C."/>
            <person name="Pinto D."/>
            <person name="Vollmers J."/>
            <person name="Rivas-Marin E."/>
            <person name="Kohn T."/>
            <person name="Peeters S.H."/>
            <person name="Heuer A."/>
            <person name="Rast P."/>
            <person name="Oberbeckmann S."/>
            <person name="Bunk B."/>
            <person name="Jeske O."/>
            <person name="Meyerdierks A."/>
            <person name="Storesund J.E."/>
            <person name="Kallscheuer N."/>
            <person name="Luecker S."/>
            <person name="Lage O.M."/>
            <person name="Pohl T."/>
            <person name="Merkel B.J."/>
            <person name="Hornburger P."/>
            <person name="Mueller R.-W."/>
            <person name="Bruemmer F."/>
            <person name="Labrenz M."/>
            <person name="Spormann A.M."/>
            <person name="Op den Camp H."/>
            <person name="Overmann J."/>
            <person name="Amann R."/>
            <person name="Jetten M.S.M."/>
            <person name="Mascher T."/>
            <person name="Medema M.H."/>
            <person name="Devos D.P."/>
            <person name="Kaster A.-K."/>
            <person name="Ovreas L."/>
            <person name="Rohde M."/>
            <person name="Galperin M.Y."/>
            <person name="Jogler C."/>
        </authorList>
    </citation>
    <scope>NUCLEOTIDE SEQUENCE [LARGE SCALE GENOMIC DNA]</scope>
    <source>
        <strain evidence="2 3">Poly30</strain>
    </source>
</reference>
<organism evidence="2 3">
    <name type="scientific">Saltatorellus ferox</name>
    <dbReference type="NCBI Taxonomy" id="2528018"/>
    <lineage>
        <taxon>Bacteria</taxon>
        <taxon>Pseudomonadati</taxon>
        <taxon>Planctomycetota</taxon>
        <taxon>Planctomycetia</taxon>
        <taxon>Planctomycetia incertae sedis</taxon>
        <taxon>Saltatorellus</taxon>
    </lineage>
</organism>
<keyword evidence="1" id="KW-0732">Signal</keyword>
<sequence length="392" mass="40009" precursor="true">MKIAPCSLALAGLMAAASAQSEIVGVDVRNNESFTSSTVNFVNNYTVLAPESRNIYGLDFDAAGNTLYGVDDATLEVLTIDPVTGISTALGPFITGPGLTGLTGLTAAADGVTWYLSDYDGVDSNLFRGDITTGVFSFVGVIAPGGIMIDIAIDANDNLYGLRLSDDTLYSLDTATGAPTAIGPIGLNANFAQGMDFDPATGELYAAIYTGTGTGKFCTLDLTTGLANQLEDTFVLNAEMEMAIRAVPDTGIGTPYCTANPNSTGVAGSISAAGSDAVIDNDLTLTAEQLPNNSFGFFIVSPLQGFAANPGGSSGNLCLAGSIGRYVGPGQIKNSGAAGAFSLMINLTAIPTPTGPVAATAGSVFNFQSWYRDSSGGVPTSNFTNGLEVTFQ</sequence>
<proteinExistence type="predicted"/>
<evidence type="ECO:0000256" key="1">
    <source>
        <dbReference type="SAM" id="SignalP"/>
    </source>
</evidence>
<dbReference type="SUPFAM" id="SSF63825">
    <property type="entry name" value="YWTD domain"/>
    <property type="match status" value="1"/>
</dbReference>
<dbReference type="OrthoDB" id="9773938at2"/>
<dbReference type="Gene3D" id="2.120.10.30">
    <property type="entry name" value="TolB, C-terminal domain"/>
    <property type="match status" value="1"/>
</dbReference>
<evidence type="ECO:0008006" key="4">
    <source>
        <dbReference type="Google" id="ProtNLM"/>
    </source>
</evidence>
<feature type="chain" id="PRO_5021854982" description="DUF4394 domain-containing protein" evidence="1">
    <location>
        <begin position="22"/>
        <end position="392"/>
    </location>
</feature>
<dbReference type="InterPro" id="IPR011042">
    <property type="entry name" value="6-blade_b-propeller_TolB-like"/>
</dbReference>
<feature type="signal peptide" evidence="1">
    <location>
        <begin position="1"/>
        <end position="21"/>
    </location>
</feature>
<evidence type="ECO:0000313" key="3">
    <source>
        <dbReference type="Proteomes" id="UP000320390"/>
    </source>
</evidence>
<dbReference type="EMBL" id="CP036434">
    <property type="protein sequence ID" value="QDV07414.1"/>
    <property type="molecule type" value="Genomic_DNA"/>
</dbReference>
<protein>
    <recommendedName>
        <fullName evidence="4">DUF4394 domain-containing protein</fullName>
    </recommendedName>
</protein>